<evidence type="ECO:0000256" key="1">
    <source>
        <dbReference type="SAM" id="MobiDB-lite"/>
    </source>
</evidence>
<gene>
    <name evidence="2" type="ORF">BGHDH14_bgh04109</name>
</gene>
<proteinExistence type="predicted"/>
<feature type="region of interest" description="Disordered" evidence="1">
    <location>
        <begin position="153"/>
        <end position="172"/>
    </location>
</feature>
<sequence length="172" mass="18771">MFASEASAEGKSPKFPDKEMTDSEPVRSVKIGPETHRPIELVPEASSSRGGKEVVRERKIEHAKISARKFAVPASKGTASTQALEFPRMLQSVMEAEKRRTTQIKAHLAICYTAIISVEAALSPLSIGEDRESVEGFKVYLRAAIDQFVQSGLESTPPVLPDRPSNPLPPMT</sequence>
<protein>
    <submittedName>
        <fullName evidence="2">EKA-like protein</fullName>
    </submittedName>
</protein>
<comment type="caution">
    <text evidence="2">The sequence shown here is derived from an EMBL/GenBank/DDBJ whole genome shotgun (WGS) entry which is preliminary data.</text>
</comment>
<dbReference type="Proteomes" id="UP000015441">
    <property type="component" value="Unassembled WGS sequence"/>
</dbReference>
<dbReference type="EMBL" id="CAUH01004981">
    <property type="protein sequence ID" value="CCU81382.1"/>
    <property type="molecule type" value="Genomic_DNA"/>
</dbReference>
<evidence type="ECO:0000313" key="3">
    <source>
        <dbReference type="Proteomes" id="UP000015441"/>
    </source>
</evidence>
<evidence type="ECO:0000313" key="2">
    <source>
        <dbReference type="EMBL" id="CCU81382.1"/>
    </source>
</evidence>
<feature type="compositionally biased region" description="Basic and acidic residues" evidence="1">
    <location>
        <begin position="11"/>
        <end position="39"/>
    </location>
</feature>
<organism evidence="2 3">
    <name type="scientific">Blumeria graminis f. sp. hordei (strain DH14)</name>
    <name type="common">Barley powdery mildew</name>
    <name type="synonym">Oidium monilioides f. sp. hordei</name>
    <dbReference type="NCBI Taxonomy" id="546991"/>
    <lineage>
        <taxon>Eukaryota</taxon>
        <taxon>Fungi</taxon>
        <taxon>Dikarya</taxon>
        <taxon>Ascomycota</taxon>
        <taxon>Pezizomycotina</taxon>
        <taxon>Leotiomycetes</taxon>
        <taxon>Erysiphales</taxon>
        <taxon>Erysiphaceae</taxon>
        <taxon>Blumeria</taxon>
        <taxon>Blumeria hordei</taxon>
    </lineage>
</organism>
<reference evidence="2 3" key="1">
    <citation type="journal article" date="2010" name="Science">
        <title>Genome expansion and gene loss in powdery mildew fungi reveal tradeoffs in extreme parasitism.</title>
        <authorList>
            <person name="Spanu P.D."/>
            <person name="Abbott J.C."/>
            <person name="Amselem J."/>
            <person name="Burgis T.A."/>
            <person name="Soanes D.M."/>
            <person name="Stueber K."/>
            <person name="Ver Loren van Themaat E."/>
            <person name="Brown J.K.M."/>
            <person name="Butcher S.A."/>
            <person name="Gurr S.J."/>
            <person name="Lebrun M.-H."/>
            <person name="Ridout C.J."/>
            <person name="Schulze-Lefert P."/>
            <person name="Talbot N.J."/>
            <person name="Ahmadinejad N."/>
            <person name="Ametz C."/>
            <person name="Barton G.R."/>
            <person name="Benjdia M."/>
            <person name="Bidzinski P."/>
            <person name="Bindschedler L.V."/>
            <person name="Both M."/>
            <person name="Brewer M.T."/>
            <person name="Cadle-Davidson L."/>
            <person name="Cadle-Davidson M.M."/>
            <person name="Collemare J."/>
            <person name="Cramer R."/>
            <person name="Frenkel O."/>
            <person name="Godfrey D."/>
            <person name="Harriman J."/>
            <person name="Hoede C."/>
            <person name="King B.C."/>
            <person name="Klages S."/>
            <person name="Kleemann J."/>
            <person name="Knoll D."/>
            <person name="Koti P.S."/>
            <person name="Kreplak J."/>
            <person name="Lopez-Ruiz F.J."/>
            <person name="Lu X."/>
            <person name="Maekawa T."/>
            <person name="Mahanil S."/>
            <person name="Micali C."/>
            <person name="Milgroom M.G."/>
            <person name="Montana G."/>
            <person name="Noir S."/>
            <person name="O'Connell R.J."/>
            <person name="Oberhaensli S."/>
            <person name="Parlange F."/>
            <person name="Pedersen C."/>
            <person name="Quesneville H."/>
            <person name="Reinhardt R."/>
            <person name="Rott M."/>
            <person name="Sacristan S."/>
            <person name="Schmidt S.M."/>
            <person name="Schoen M."/>
            <person name="Skamnioti P."/>
            <person name="Sommer H."/>
            <person name="Stephens A."/>
            <person name="Takahara H."/>
            <person name="Thordal-Christensen H."/>
            <person name="Vigouroux M."/>
            <person name="Wessling R."/>
            <person name="Wicker T."/>
            <person name="Panstruga R."/>
        </authorList>
    </citation>
    <scope>NUCLEOTIDE SEQUENCE [LARGE SCALE GENOMIC DNA]</scope>
    <source>
        <strain evidence="2">DH14</strain>
    </source>
</reference>
<dbReference type="HOGENOM" id="CLU_018153_8_0_1"/>
<name>N1JGP5_BLUG1</name>
<dbReference type="InParanoid" id="N1JGP5"/>
<keyword evidence="3" id="KW-1185">Reference proteome</keyword>
<feature type="compositionally biased region" description="Pro residues" evidence="1">
    <location>
        <begin position="158"/>
        <end position="172"/>
    </location>
</feature>
<accession>N1JGP5</accession>
<feature type="region of interest" description="Disordered" evidence="1">
    <location>
        <begin position="1"/>
        <end position="54"/>
    </location>
</feature>
<dbReference type="AlphaFoldDB" id="N1JGP5"/>